<dbReference type="AlphaFoldDB" id="A0A4Q1AF40"/>
<dbReference type="Pfam" id="PF00753">
    <property type="entry name" value="Lactamase_B"/>
    <property type="match status" value="1"/>
</dbReference>
<reference evidence="7 8" key="1">
    <citation type="submission" date="2017-10" db="EMBL/GenBank/DDBJ databases">
        <title>Genomics of the genus Arcobacter.</title>
        <authorList>
            <person name="Perez-Cataluna A."/>
            <person name="Figueras M.J."/>
        </authorList>
    </citation>
    <scope>NUCLEOTIDE SEQUENCE [LARGE SCALE GENOMIC DNA]</scope>
    <source>
        <strain evidence="7 8">CECT 8441</strain>
    </source>
</reference>
<evidence type="ECO:0000313" key="7">
    <source>
        <dbReference type="EMBL" id="RXK02101.1"/>
    </source>
</evidence>
<dbReference type="Proteomes" id="UP000289758">
    <property type="component" value="Unassembled WGS sequence"/>
</dbReference>
<comment type="caution">
    <text evidence="7">The sequence shown here is derived from an EMBL/GenBank/DDBJ whole genome shotgun (WGS) entry which is preliminary data.</text>
</comment>
<keyword evidence="3 7" id="KW-0378">Hydrolase</keyword>
<protein>
    <submittedName>
        <fullName evidence="7">MBL fold hydrolase</fullName>
    </submittedName>
</protein>
<dbReference type="GO" id="GO:0046872">
    <property type="term" value="F:metal ion binding"/>
    <property type="evidence" value="ECO:0007669"/>
    <property type="project" value="UniProtKB-KW"/>
</dbReference>
<dbReference type="CDD" id="cd16280">
    <property type="entry name" value="metallo-hydrolase-like_MBL-fold"/>
    <property type="match status" value="1"/>
</dbReference>
<dbReference type="EMBL" id="PDKK01000018">
    <property type="protein sequence ID" value="RXK02101.1"/>
    <property type="molecule type" value="Genomic_DNA"/>
</dbReference>
<accession>A0A4Q1AF40</accession>
<keyword evidence="8" id="KW-1185">Reference proteome</keyword>
<feature type="domain" description="Metallo-beta-lactamase" evidence="6">
    <location>
        <begin position="58"/>
        <end position="239"/>
    </location>
</feature>
<dbReference type="SMART" id="SM00849">
    <property type="entry name" value="Lactamase_B"/>
    <property type="match status" value="1"/>
</dbReference>
<evidence type="ECO:0000256" key="3">
    <source>
        <dbReference type="ARBA" id="ARBA00022801"/>
    </source>
</evidence>
<dbReference type="PANTHER" id="PTHR46233:SF3">
    <property type="entry name" value="HYDROXYACYLGLUTATHIONE HYDROLASE GLOC"/>
    <property type="match status" value="1"/>
</dbReference>
<dbReference type="RefSeq" id="WP_129088302.1">
    <property type="nucleotide sequence ID" value="NZ_CP053836.1"/>
</dbReference>
<evidence type="ECO:0000256" key="1">
    <source>
        <dbReference type="ARBA" id="ARBA00001947"/>
    </source>
</evidence>
<name>A0A4Q1AF40_9BACT</name>
<dbReference type="SUPFAM" id="SSF56281">
    <property type="entry name" value="Metallo-hydrolase/oxidoreductase"/>
    <property type="match status" value="1"/>
</dbReference>
<feature type="signal peptide" evidence="5">
    <location>
        <begin position="1"/>
        <end position="25"/>
    </location>
</feature>
<dbReference type="OrthoDB" id="5290005at2"/>
<evidence type="ECO:0000313" key="8">
    <source>
        <dbReference type="Proteomes" id="UP000289758"/>
    </source>
</evidence>
<dbReference type="PANTHER" id="PTHR46233">
    <property type="entry name" value="HYDROXYACYLGLUTATHIONE HYDROLASE GLOC"/>
    <property type="match status" value="1"/>
</dbReference>
<evidence type="ECO:0000256" key="4">
    <source>
        <dbReference type="ARBA" id="ARBA00022833"/>
    </source>
</evidence>
<dbReference type="InterPro" id="IPR051453">
    <property type="entry name" value="MBL_Glyoxalase_II"/>
</dbReference>
<evidence type="ECO:0000256" key="5">
    <source>
        <dbReference type="SAM" id="SignalP"/>
    </source>
</evidence>
<comment type="cofactor">
    <cofactor evidence="1">
        <name>Zn(2+)</name>
        <dbReference type="ChEBI" id="CHEBI:29105"/>
    </cofactor>
</comment>
<organism evidence="7 8">
    <name type="scientific">Halarcobacter ebronensis</name>
    <dbReference type="NCBI Taxonomy" id="1462615"/>
    <lineage>
        <taxon>Bacteria</taxon>
        <taxon>Pseudomonadati</taxon>
        <taxon>Campylobacterota</taxon>
        <taxon>Epsilonproteobacteria</taxon>
        <taxon>Campylobacterales</taxon>
        <taxon>Arcobacteraceae</taxon>
        <taxon>Halarcobacter</taxon>
    </lineage>
</organism>
<dbReference type="GO" id="GO:0016787">
    <property type="term" value="F:hydrolase activity"/>
    <property type="evidence" value="ECO:0007669"/>
    <property type="project" value="UniProtKB-KW"/>
</dbReference>
<keyword evidence="4" id="KW-0862">Zinc</keyword>
<keyword evidence="5" id="KW-0732">Signal</keyword>
<sequence>MKKYIKTVTISTLSLLSYVTQPLMAAEPPPQIMKLLNDNTPLKPTKVFDNVYSIGTVSVSAWAIKTSEGIILIDAMWDDDSAKLIIKDMKELGLDPTQLKYILISHGHGDHYGGANYLRNKYHAKVAMSKVDFDFMHSLNKGPNGPRSPKTPADIFVKDGDVITLGNESVKILLTPGHTPGGISFIFPVTNDGQKHTAILWGGTGIPHDMKSKLAYQKSVAHFEEEARKANADIELTAHLFIGDNFAKLDKVRDRKEGENNPFILGQDGMNKYFKELHKSIDDAIKEK</sequence>
<dbReference type="InterPro" id="IPR036866">
    <property type="entry name" value="RibonucZ/Hydroxyglut_hydro"/>
</dbReference>
<gene>
    <name evidence="7" type="ORF">CRV07_14405</name>
</gene>
<proteinExistence type="predicted"/>
<evidence type="ECO:0000259" key="6">
    <source>
        <dbReference type="SMART" id="SM00849"/>
    </source>
</evidence>
<dbReference type="InterPro" id="IPR001279">
    <property type="entry name" value="Metallo-B-lactamas"/>
</dbReference>
<keyword evidence="2" id="KW-0479">Metal-binding</keyword>
<feature type="chain" id="PRO_5020696781" evidence="5">
    <location>
        <begin position="26"/>
        <end position="288"/>
    </location>
</feature>
<evidence type="ECO:0000256" key="2">
    <source>
        <dbReference type="ARBA" id="ARBA00022723"/>
    </source>
</evidence>
<dbReference type="Gene3D" id="3.60.15.10">
    <property type="entry name" value="Ribonuclease Z/Hydroxyacylglutathione hydrolase-like"/>
    <property type="match status" value="1"/>
</dbReference>